<dbReference type="EMBL" id="OKRC01000014">
    <property type="protein sequence ID" value="SPE23550.1"/>
    <property type="molecule type" value="Genomic_DNA"/>
</dbReference>
<sequence length="315" mass="34871">MQTLVNSSAGVFIIIIMIAVGYALAARHWFNEDSTALIAKLVTQVALPPYMIISITKDFSHDQLATLLPNLRFPVLSMLLLFGISIIVARLIKVDASRRGLFESMFFNSNTVFVGLPINLALFGQRSLPFVLVYYMANTTIFWTLGVYLIQRDGANQEGLSLKTVLQKVFSAPLIGFIIGVILVLLDWHLPSFLTQSFTYLGNLTTPLSMLFIGISIYNAGLKNIRFGKDQLGVLAGRFIFAPLLMTALVYPSHMPPLMKQVFILQSCMPVMTNAPVVARLYNTDADFAAVMVTETTLGALLMVPLMMFLLGQLF</sequence>
<dbReference type="Gene3D" id="1.20.1530.20">
    <property type="match status" value="1"/>
</dbReference>
<dbReference type="RefSeq" id="WP_016264697.1">
    <property type="nucleotide sequence ID" value="NZ_BJLN01000019.1"/>
</dbReference>
<keyword evidence="3" id="KW-0813">Transport</keyword>
<feature type="transmembrane region" description="Helical" evidence="8">
    <location>
        <begin position="288"/>
        <end position="311"/>
    </location>
</feature>
<dbReference type="InterPro" id="IPR004776">
    <property type="entry name" value="Mem_transp_PIN-like"/>
</dbReference>
<feature type="transmembrane region" description="Helical" evidence="8">
    <location>
        <begin position="200"/>
        <end position="220"/>
    </location>
</feature>
<dbReference type="GO" id="GO:0055085">
    <property type="term" value="P:transmembrane transport"/>
    <property type="evidence" value="ECO:0007669"/>
    <property type="project" value="InterPro"/>
</dbReference>
<feature type="transmembrane region" description="Helical" evidence="8">
    <location>
        <begin position="104"/>
        <end position="124"/>
    </location>
</feature>
<feature type="transmembrane region" description="Helical" evidence="8">
    <location>
        <begin position="232"/>
        <end position="251"/>
    </location>
</feature>
<dbReference type="Pfam" id="PF03547">
    <property type="entry name" value="Mem_trans"/>
    <property type="match status" value="1"/>
</dbReference>
<dbReference type="AlphaFoldDB" id="A0AAE8SC19"/>
<evidence type="ECO:0000256" key="7">
    <source>
        <dbReference type="ARBA" id="ARBA00023136"/>
    </source>
</evidence>
<evidence type="ECO:0000256" key="4">
    <source>
        <dbReference type="ARBA" id="ARBA00022475"/>
    </source>
</evidence>
<reference evidence="9 10" key="1">
    <citation type="submission" date="2018-02" db="EMBL/GenBank/DDBJ databases">
        <authorList>
            <person name="Rodrigo-Torres L."/>
            <person name="Arahal R. D."/>
            <person name="Lucena T."/>
        </authorList>
    </citation>
    <scope>NUCLEOTIDE SEQUENCE [LARGE SCALE GENOMIC DNA]</scope>
    <source>
        <strain evidence="9 10">CECT 9267</strain>
    </source>
</reference>
<evidence type="ECO:0000256" key="5">
    <source>
        <dbReference type="ARBA" id="ARBA00022692"/>
    </source>
</evidence>
<dbReference type="Proteomes" id="UP000239650">
    <property type="component" value="Unassembled WGS sequence"/>
</dbReference>
<evidence type="ECO:0000256" key="6">
    <source>
        <dbReference type="ARBA" id="ARBA00022989"/>
    </source>
</evidence>
<evidence type="ECO:0000256" key="2">
    <source>
        <dbReference type="ARBA" id="ARBA00010145"/>
    </source>
</evidence>
<evidence type="ECO:0000256" key="1">
    <source>
        <dbReference type="ARBA" id="ARBA00004651"/>
    </source>
</evidence>
<comment type="similarity">
    <text evidence="2">Belongs to the auxin efflux carrier (TC 2.A.69) family.</text>
</comment>
<feature type="transmembrane region" description="Helical" evidence="8">
    <location>
        <begin position="170"/>
        <end position="188"/>
    </location>
</feature>
<keyword evidence="4" id="KW-1003">Cell membrane</keyword>
<keyword evidence="6 8" id="KW-1133">Transmembrane helix</keyword>
<comment type="subcellular location">
    <subcellularLocation>
        <location evidence="1">Cell membrane</location>
        <topology evidence="1">Multi-pass membrane protein</topology>
    </subcellularLocation>
</comment>
<evidence type="ECO:0000256" key="8">
    <source>
        <dbReference type="SAM" id="Phobius"/>
    </source>
</evidence>
<dbReference type="PANTHER" id="PTHR36838">
    <property type="entry name" value="AUXIN EFFLUX CARRIER FAMILY PROTEIN"/>
    <property type="match status" value="1"/>
</dbReference>
<gene>
    <name evidence="9" type="ORF">LAS9267_02017</name>
</gene>
<feature type="transmembrane region" description="Helical" evidence="8">
    <location>
        <begin position="75"/>
        <end position="92"/>
    </location>
</feature>
<dbReference type="PANTHER" id="PTHR36838:SF1">
    <property type="entry name" value="SLR1864 PROTEIN"/>
    <property type="match status" value="1"/>
</dbReference>
<keyword evidence="5 8" id="KW-0812">Transmembrane</keyword>
<accession>A0AAE8SC19</accession>
<name>A0AAE8SC19_LATSK</name>
<keyword evidence="7 8" id="KW-0472">Membrane</keyword>
<evidence type="ECO:0000313" key="9">
    <source>
        <dbReference type="EMBL" id="SPE23550.1"/>
    </source>
</evidence>
<feature type="transmembrane region" description="Helical" evidence="8">
    <location>
        <begin position="6"/>
        <end position="25"/>
    </location>
</feature>
<evidence type="ECO:0000313" key="10">
    <source>
        <dbReference type="Proteomes" id="UP000239650"/>
    </source>
</evidence>
<protein>
    <submittedName>
        <fullName evidence="9">Membrane transport protein</fullName>
    </submittedName>
</protein>
<evidence type="ECO:0000256" key="3">
    <source>
        <dbReference type="ARBA" id="ARBA00022448"/>
    </source>
</evidence>
<feature type="transmembrane region" description="Helical" evidence="8">
    <location>
        <begin position="130"/>
        <end position="150"/>
    </location>
</feature>
<proteinExistence type="inferred from homology"/>
<dbReference type="GO" id="GO:0005886">
    <property type="term" value="C:plasma membrane"/>
    <property type="evidence" value="ECO:0007669"/>
    <property type="project" value="UniProtKB-SubCell"/>
</dbReference>
<organism evidence="9 10">
    <name type="scientific">Latilactobacillus sakei</name>
    <name type="common">Lactobacillus sakei</name>
    <dbReference type="NCBI Taxonomy" id="1599"/>
    <lineage>
        <taxon>Bacteria</taxon>
        <taxon>Bacillati</taxon>
        <taxon>Bacillota</taxon>
        <taxon>Bacilli</taxon>
        <taxon>Lactobacillales</taxon>
        <taxon>Lactobacillaceae</taxon>
        <taxon>Latilactobacillus</taxon>
    </lineage>
</organism>
<dbReference type="InterPro" id="IPR038770">
    <property type="entry name" value="Na+/solute_symporter_sf"/>
</dbReference>
<comment type="caution">
    <text evidence="9">The sequence shown here is derived from an EMBL/GenBank/DDBJ whole genome shotgun (WGS) entry which is preliminary data.</text>
</comment>